<proteinExistence type="predicted"/>
<dbReference type="AlphaFoldDB" id="A0A9P4U5M0"/>
<reference evidence="1" key="1">
    <citation type="journal article" date="2020" name="Stud. Mycol.">
        <title>101 Dothideomycetes genomes: a test case for predicting lifestyles and emergence of pathogens.</title>
        <authorList>
            <person name="Haridas S."/>
            <person name="Albert R."/>
            <person name="Binder M."/>
            <person name="Bloem J."/>
            <person name="Labutti K."/>
            <person name="Salamov A."/>
            <person name="Andreopoulos B."/>
            <person name="Baker S."/>
            <person name="Barry K."/>
            <person name="Bills G."/>
            <person name="Bluhm B."/>
            <person name="Cannon C."/>
            <person name="Castanera R."/>
            <person name="Culley D."/>
            <person name="Daum C."/>
            <person name="Ezra D."/>
            <person name="Gonzalez J."/>
            <person name="Henrissat B."/>
            <person name="Kuo A."/>
            <person name="Liang C."/>
            <person name="Lipzen A."/>
            <person name="Lutzoni F."/>
            <person name="Magnuson J."/>
            <person name="Mondo S."/>
            <person name="Nolan M."/>
            <person name="Ohm R."/>
            <person name="Pangilinan J."/>
            <person name="Park H.-J."/>
            <person name="Ramirez L."/>
            <person name="Alfaro M."/>
            <person name="Sun H."/>
            <person name="Tritt A."/>
            <person name="Yoshinaga Y."/>
            <person name="Zwiers L.-H."/>
            <person name="Turgeon B."/>
            <person name="Goodwin S."/>
            <person name="Spatafora J."/>
            <person name="Crous P."/>
            <person name="Grigoriev I."/>
        </authorList>
    </citation>
    <scope>NUCLEOTIDE SEQUENCE</scope>
    <source>
        <strain evidence="1">CBS 690.94</strain>
    </source>
</reference>
<organism evidence="1 2">
    <name type="scientific">Karstenula rhodostoma CBS 690.94</name>
    <dbReference type="NCBI Taxonomy" id="1392251"/>
    <lineage>
        <taxon>Eukaryota</taxon>
        <taxon>Fungi</taxon>
        <taxon>Dikarya</taxon>
        <taxon>Ascomycota</taxon>
        <taxon>Pezizomycotina</taxon>
        <taxon>Dothideomycetes</taxon>
        <taxon>Pleosporomycetidae</taxon>
        <taxon>Pleosporales</taxon>
        <taxon>Massarineae</taxon>
        <taxon>Didymosphaeriaceae</taxon>
        <taxon>Karstenula</taxon>
    </lineage>
</organism>
<dbReference type="OrthoDB" id="4216719at2759"/>
<gene>
    <name evidence="1" type="ORF">P171DRAFT_467801</name>
</gene>
<accession>A0A9P4U5M0</accession>
<comment type="caution">
    <text evidence="1">The sequence shown here is derived from an EMBL/GenBank/DDBJ whole genome shotgun (WGS) entry which is preliminary data.</text>
</comment>
<protein>
    <submittedName>
        <fullName evidence="1">Uncharacterized protein</fullName>
    </submittedName>
</protein>
<name>A0A9P4U5M0_9PLEO</name>
<dbReference type="Proteomes" id="UP000799764">
    <property type="component" value="Unassembled WGS sequence"/>
</dbReference>
<evidence type="ECO:0000313" key="1">
    <source>
        <dbReference type="EMBL" id="KAF2437243.1"/>
    </source>
</evidence>
<keyword evidence="2" id="KW-1185">Reference proteome</keyword>
<evidence type="ECO:0000313" key="2">
    <source>
        <dbReference type="Proteomes" id="UP000799764"/>
    </source>
</evidence>
<dbReference type="EMBL" id="MU001518">
    <property type="protein sequence ID" value="KAF2437243.1"/>
    <property type="molecule type" value="Genomic_DNA"/>
</dbReference>
<sequence>MAGIEVKIDTRLMRYTGDALAALKHSGVEENLRSHDQCEDSDPSVAKSGIKFFKLPGRVWTQSEHIPCAPRLGNARHIGKYALTSEVAPWVMKALSAYKPSADVLELIRPFAQHFHDTIEQERATTFGLHDIDAIELTYQCTLEIGAAILLAADKTDDPVQLDARMHASNAGGDDHFTPWGHLLTGLECDPPIIVQFPFYLLMCQSFTLEPITLREDYVYTALTGVDWAKGQGKFSRRFEAFEKIARASVPTLDDSKSGEDRSFWRLALGYLLAMNGTENARDFKTPRKAAIEHGLSHDLVIIARSFDTIGSAYMSRDGAAFLDDAGMDSILGSAVPNDIMDLHTDIFTGETRNLLRLLYPSGLSIDQAMQTTSTILSSMLCEIFRGHHRARLHNREDGRISSTSPPYSFSRARHRRIFETLELYIRKYPHFWEWTWDIYHQAKAQVTSAGLAEPLVCGLKRAITRDHLPASEPNKFLHLWNDMIEDGSAQLSKAKPLGVSEDLAPVVRELHDLWHAQLLKADKAPGWGHEFDHRSDMLLQEAGIILEGRGGVVDDTYRFTIAYGRLSMSLPYVAYHTVDAIIMAFGAISGEGLPAPKTP</sequence>